<dbReference type="GeneID" id="109477335"/>
<dbReference type="AlphaFoldDB" id="A0A6P4ZJ73"/>
<feature type="chain" id="PRO_5028324613" evidence="1">
    <location>
        <begin position="24"/>
        <end position="380"/>
    </location>
</feature>
<dbReference type="GO" id="GO:0005615">
    <property type="term" value="C:extracellular space"/>
    <property type="evidence" value="ECO:0007669"/>
    <property type="project" value="TreeGrafter"/>
</dbReference>
<dbReference type="Proteomes" id="UP000515135">
    <property type="component" value="Unplaced"/>
</dbReference>
<feature type="domain" description="VWC2L C-terminal" evidence="2">
    <location>
        <begin position="281"/>
        <end position="323"/>
    </location>
</feature>
<gene>
    <name evidence="4" type="primary">LOC109477335</name>
</gene>
<dbReference type="KEGG" id="bbel:109477335"/>
<evidence type="ECO:0000259" key="2">
    <source>
        <dbReference type="Pfam" id="PF23331"/>
    </source>
</evidence>
<evidence type="ECO:0000256" key="1">
    <source>
        <dbReference type="SAM" id="SignalP"/>
    </source>
</evidence>
<dbReference type="GO" id="GO:0045202">
    <property type="term" value="C:synapse"/>
    <property type="evidence" value="ECO:0007669"/>
    <property type="project" value="UniProtKB-SubCell"/>
</dbReference>
<keyword evidence="1" id="KW-0732">Signal</keyword>
<dbReference type="GO" id="GO:0032281">
    <property type="term" value="C:AMPA glutamate receptor complex"/>
    <property type="evidence" value="ECO:0007669"/>
    <property type="project" value="TreeGrafter"/>
</dbReference>
<dbReference type="Pfam" id="PF23331">
    <property type="entry name" value="VWC2L_C"/>
    <property type="match status" value="2"/>
</dbReference>
<dbReference type="PANTHER" id="PTHR46252:SF3">
    <property type="entry name" value="KIELIN_CHORDIN-LIKE PROTEIN"/>
    <property type="match status" value="1"/>
</dbReference>
<feature type="signal peptide" evidence="1">
    <location>
        <begin position="1"/>
        <end position="23"/>
    </location>
</feature>
<dbReference type="RefSeq" id="XP_019634089.1">
    <property type="nucleotide sequence ID" value="XM_019778530.1"/>
</dbReference>
<accession>A0A6P4ZJ73</accession>
<sequence length="380" mass="41397">MPTAMFFPLLFLLACAAEGHVLARDTRTTTTTPTFWTTTTQQLPCWAYLKFTCPDLDCQGHAFVPHDYDNCRCGYCICPTDPSSGTTSRPWSCPTTVYTTVPTTTPTTTTTYLTTPTTTAPTTLATTHPLPCWLQSWRFTCPYNKPCVDPTPDDYSNCRCGQCPNGPNCYAWDGSIIPAGGAVEVDGHACQCPDYDPYSNHHSSLQANCYNNEARDTRTTTPTTTMTTTPTTTMTTTPTLPSLPCWLNHWKFTCSNYKPCVDPTPDDYSNCRCGGCPNGPNCYAWDGSIIPAGGAVEVDGHACQCPDYDPWNHHSSLLANCYNNEGRPLRPPCFTSDFTLIPAGEAVILVEAFPGFPGYTCQCPDDGSSLALCLNIISTG</sequence>
<reference evidence="4" key="1">
    <citation type="submission" date="2025-08" db="UniProtKB">
        <authorList>
            <consortium name="RefSeq"/>
        </authorList>
    </citation>
    <scope>IDENTIFICATION</scope>
    <source>
        <tissue evidence="4">Gonad</tissue>
    </source>
</reference>
<proteinExistence type="predicted"/>
<dbReference type="InterPro" id="IPR042979">
    <property type="entry name" value="VWC2/VWC2L"/>
</dbReference>
<feature type="domain" description="VWC2L C-terminal" evidence="2">
    <location>
        <begin position="168"/>
        <end position="212"/>
    </location>
</feature>
<evidence type="ECO:0000313" key="3">
    <source>
        <dbReference type="Proteomes" id="UP000515135"/>
    </source>
</evidence>
<dbReference type="OrthoDB" id="6143289at2759"/>
<dbReference type="PANTHER" id="PTHR46252">
    <property type="entry name" value="BRORIN FAMILY MEMBER"/>
    <property type="match status" value="1"/>
</dbReference>
<evidence type="ECO:0000313" key="4">
    <source>
        <dbReference type="RefSeq" id="XP_019634089.1"/>
    </source>
</evidence>
<protein>
    <submittedName>
        <fullName evidence="4">Mucin-2-like</fullName>
    </submittedName>
</protein>
<dbReference type="GO" id="GO:0030514">
    <property type="term" value="P:negative regulation of BMP signaling pathway"/>
    <property type="evidence" value="ECO:0007669"/>
    <property type="project" value="TreeGrafter"/>
</dbReference>
<dbReference type="InterPro" id="IPR057856">
    <property type="entry name" value="VWC2L_C"/>
</dbReference>
<organism evidence="3 4">
    <name type="scientific">Branchiostoma belcheri</name>
    <name type="common">Amphioxus</name>
    <dbReference type="NCBI Taxonomy" id="7741"/>
    <lineage>
        <taxon>Eukaryota</taxon>
        <taxon>Metazoa</taxon>
        <taxon>Chordata</taxon>
        <taxon>Cephalochordata</taxon>
        <taxon>Leptocardii</taxon>
        <taxon>Amphioxiformes</taxon>
        <taxon>Branchiostomatidae</taxon>
        <taxon>Branchiostoma</taxon>
    </lineage>
</organism>
<name>A0A6P4ZJ73_BRABE</name>
<keyword evidence="3" id="KW-1185">Reference proteome</keyword>